<dbReference type="EMBL" id="JBHSSC010000038">
    <property type="protein sequence ID" value="MFC6181457.1"/>
    <property type="molecule type" value="Genomic_DNA"/>
</dbReference>
<reference evidence="2" key="1">
    <citation type="journal article" date="2019" name="Int. J. Syst. Evol. Microbiol.">
        <title>The Global Catalogue of Microorganisms (GCM) 10K type strain sequencing project: providing services to taxonomists for standard genome sequencing and annotation.</title>
        <authorList>
            <consortium name="The Broad Institute Genomics Platform"/>
            <consortium name="The Broad Institute Genome Sequencing Center for Infectious Disease"/>
            <person name="Wu L."/>
            <person name="Ma J."/>
        </authorList>
    </citation>
    <scope>NUCLEOTIDE SEQUENCE [LARGE SCALE GENOMIC DNA]</scope>
    <source>
        <strain evidence="2">CCM 8933</strain>
    </source>
</reference>
<gene>
    <name evidence="1" type="ORF">ACFP5Y_09505</name>
</gene>
<dbReference type="RefSeq" id="WP_137628764.1">
    <property type="nucleotide sequence ID" value="NZ_BJDJ01000012.1"/>
</dbReference>
<organism evidence="1 2">
    <name type="scientific">Lactiplantibacillus daowaiensis</name>
    <dbReference type="NCBI Taxonomy" id="2559918"/>
    <lineage>
        <taxon>Bacteria</taxon>
        <taxon>Bacillati</taxon>
        <taxon>Bacillota</taxon>
        <taxon>Bacilli</taxon>
        <taxon>Lactobacillales</taxon>
        <taxon>Lactobacillaceae</taxon>
        <taxon>Lactiplantibacillus</taxon>
    </lineage>
</organism>
<sequence length="76" mass="8432">MSRKDKAVSVDLNETQVNGQTVTEVLIGKQVIGQVTEVADNRFDAEMVSDNQPFAHTKSFDESLQEVLSAYHLHKG</sequence>
<accession>A0ABW1S1X1</accession>
<proteinExistence type="predicted"/>
<evidence type="ECO:0000313" key="1">
    <source>
        <dbReference type="EMBL" id="MFC6181457.1"/>
    </source>
</evidence>
<dbReference type="Pfam" id="PF11184">
    <property type="entry name" value="DUF2969"/>
    <property type="match status" value="1"/>
</dbReference>
<keyword evidence="2" id="KW-1185">Reference proteome</keyword>
<name>A0ABW1S1X1_9LACO</name>
<evidence type="ECO:0000313" key="2">
    <source>
        <dbReference type="Proteomes" id="UP001596282"/>
    </source>
</evidence>
<comment type="caution">
    <text evidence="1">The sequence shown here is derived from an EMBL/GenBank/DDBJ whole genome shotgun (WGS) entry which is preliminary data.</text>
</comment>
<dbReference type="Proteomes" id="UP001596282">
    <property type="component" value="Unassembled WGS sequence"/>
</dbReference>
<protein>
    <submittedName>
        <fullName evidence="1">DUF2969 domain-containing protein</fullName>
    </submittedName>
</protein>
<dbReference type="InterPro" id="IPR021351">
    <property type="entry name" value="DUF2969"/>
</dbReference>